<evidence type="ECO:0000256" key="2">
    <source>
        <dbReference type="ARBA" id="ARBA00023239"/>
    </source>
</evidence>
<name>A0A845KXW3_9FIRM</name>
<dbReference type="EMBL" id="WXEY01000002">
    <property type="protein sequence ID" value="MZP28537.1"/>
    <property type="molecule type" value="Genomic_DNA"/>
</dbReference>
<dbReference type="Pfam" id="PF01903">
    <property type="entry name" value="CbiX"/>
    <property type="match status" value="1"/>
</dbReference>
<evidence type="ECO:0000313" key="3">
    <source>
        <dbReference type="EMBL" id="MZP28537.1"/>
    </source>
</evidence>
<dbReference type="Proteomes" id="UP000463470">
    <property type="component" value="Unassembled WGS sequence"/>
</dbReference>
<dbReference type="GO" id="GO:0046872">
    <property type="term" value="F:metal ion binding"/>
    <property type="evidence" value="ECO:0007669"/>
    <property type="project" value="UniProtKB-KW"/>
</dbReference>
<dbReference type="RefSeq" id="WP_161254240.1">
    <property type="nucleotide sequence ID" value="NZ_WXEY01000002.1"/>
</dbReference>
<accession>A0A845KXW3</accession>
<sequence>MKTGILMIAHGSRLQEANNHAVAIGRMVQEKHGVEPLVVSFMELAKPSMAEGLAQLVAAGVDDVKVIPLFLYNGVHIQKDIPEELEELQKSYPNIQITVGRPLGADERIAQLIFERIQEVS</sequence>
<dbReference type="OrthoDB" id="9797895at2"/>
<dbReference type="PANTHER" id="PTHR33542:SF3">
    <property type="entry name" value="SIROHYDROCHLORIN FERROCHELATASE, CHLOROPLASTIC"/>
    <property type="match status" value="1"/>
</dbReference>
<dbReference type="PANTHER" id="PTHR33542">
    <property type="entry name" value="SIROHYDROCHLORIN FERROCHELATASE, CHLOROPLASTIC"/>
    <property type="match status" value="1"/>
</dbReference>
<reference evidence="3 4" key="1">
    <citation type="submission" date="2020-01" db="EMBL/GenBank/DDBJ databases">
        <title>Whole-genome sequence of Heliobacterium undosum DSM 13378.</title>
        <authorList>
            <person name="Kyndt J.A."/>
            <person name="Meyer T.E."/>
        </authorList>
    </citation>
    <scope>NUCLEOTIDE SEQUENCE [LARGE SCALE GENOMIC DNA]</scope>
    <source>
        <strain evidence="3 4">DSM 13378</strain>
    </source>
</reference>
<gene>
    <name evidence="3" type="ORF">GTO91_02205</name>
</gene>
<keyword evidence="2" id="KW-0456">Lyase</keyword>
<organism evidence="3 4">
    <name type="scientific">Heliomicrobium undosum</name>
    <dbReference type="NCBI Taxonomy" id="121734"/>
    <lineage>
        <taxon>Bacteria</taxon>
        <taxon>Bacillati</taxon>
        <taxon>Bacillota</taxon>
        <taxon>Clostridia</taxon>
        <taxon>Eubacteriales</taxon>
        <taxon>Heliobacteriaceae</taxon>
        <taxon>Heliomicrobium</taxon>
    </lineage>
</organism>
<comment type="caution">
    <text evidence="3">The sequence shown here is derived from an EMBL/GenBank/DDBJ whole genome shotgun (WGS) entry which is preliminary data.</text>
</comment>
<dbReference type="GO" id="GO:0016829">
    <property type="term" value="F:lyase activity"/>
    <property type="evidence" value="ECO:0007669"/>
    <property type="project" value="UniProtKB-KW"/>
</dbReference>
<proteinExistence type="predicted"/>
<protein>
    <recommendedName>
        <fullName evidence="5">Sirohydrochlorin cobaltochelatase</fullName>
    </recommendedName>
</protein>
<dbReference type="CDD" id="cd03416">
    <property type="entry name" value="CbiX_SirB_N"/>
    <property type="match status" value="1"/>
</dbReference>
<dbReference type="SUPFAM" id="SSF53800">
    <property type="entry name" value="Chelatase"/>
    <property type="match status" value="1"/>
</dbReference>
<keyword evidence="1" id="KW-0479">Metal-binding</keyword>
<evidence type="ECO:0000313" key="4">
    <source>
        <dbReference type="Proteomes" id="UP000463470"/>
    </source>
</evidence>
<dbReference type="AlphaFoldDB" id="A0A845KXW3"/>
<dbReference type="InterPro" id="IPR050963">
    <property type="entry name" value="Sirohydro_Cobaltochel/CbiX"/>
</dbReference>
<evidence type="ECO:0000256" key="1">
    <source>
        <dbReference type="ARBA" id="ARBA00022723"/>
    </source>
</evidence>
<evidence type="ECO:0008006" key="5">
    <source>
        <dbReference type="Google" id="ProtNLM"/>
    </source>
</evidence>
<keyword evidence="4" id="KW-1185">Reference proteome</keyword>
<dbReference type="Gene3D" id="3.40.50.1400">
    <property type="match status" value="1"/>
</dbReference>
<dbReference type="InterPro" id="IPR002762">
    <property type="entry name" value="CbiX-like"/>
</dbReference>